<dbReference type="STRING" id="1198029.A0A1U7LP54"/>
<dbReference type="Pfam" id="PF01822">
    <property type="entry name" value="WSC"/>
    <property type="match status" value="1"/>
</dbReference>
<comment type="caution">
    <text evidence="2">The sequence shown here is derived from an EMBL/GenBank/DDBJ whole genome shotgun (WGS) entry which is preliminary data.</text>
</comment>
<dbReference type="AlphaFoldDB" id="A0A1U7LP54"/>
<dbReference type="EMBL" id="LXFE01000831">
    <property type="protein sequence ID" value="OLL24408.1"/>
    <property type="molecule type" value="Genomic_DNA"/>
</dbReference>
<keyword evidence="3" id="KW-1185">Reference proteome</keyword>
<dbReference type="PANTHER" id="PTHR43662">
    <property type="match status" value="1"/>
</dbReference>
<evidence type="ECO:0000259" key="1">
    <source>
        <dbReference type="PROSITE" id="PS51212"/>
    </source>
</evidence>
<feature type="domain" description="WSC" evidence="1">
    <location>
        <begin position="313"/>
        <end position="406"/>
    </location>
</feature>
<dbReference type="Proteomes" id="UP000186594">
    <property type="component" value="Unassembled WGS sequence"/>
</dbReference>
<proteinExistence type="predicted"/>
<dbReference type="OMA" id="INTCHDG"/>
<dbReference type="PANTHER" id="PTHR43662:SF3">
    <property type="entry name" value="DOMAIN PROTEIN, PUTATIVE (AFU_ORTHOLOGUE AFUA_6G11970)-RELATED"/>
    <property type="match status" value="1"/>
</dbReference>
<accession>A0A1U7LP54</accession>
<name>A0A1U7LP54_NEOID</name>
<dbReference type="SMART" id="SM00321">
    <property type="entry name" value="WSC"/>
    <property type="match status" value="1"/>
</dbReference>
<protein>
    <submittedName>
        <fullName evidence="2">Kremen protein 1</fullName>
    </submittedName>
</protein>
<dbReference type="InterPro" id="IPR002889">
    <property type="entry name" value="WSC_carb-bd"/>
</dbReference>
<dbReference type="Pfam" id="PF09362">
    <property type="entry name" value="DUF1996"/>
    <property type="match status" value="1"/>
</dbReference>
<gene>
    <name evidence="2" type="ORF">NEOLI_003835</name>
</gene>
<evidence type="ECO:0000313" key="2">
    <source>
        <dbReference type="EMBL" id="OLL24408.1"/>
    </source>
</evidence>
<dbReference type="OrthoDB" id="74764at2759"/>
<organism evidence="2 3">
    <name type="scientific">Neolecta irregularis (strain DAH-3)</name>
    <dbReference type="NCBI Taxonomy" id="1198029"/>
    <lineage>
        <taxon>Eukaryota</taxon>
        <taxon>Fungi</taxon>
        <taxon>Dikarya</taxon>
        <taxon>Ascomycota</taxon>
        <taxon>Taphrinomycotina</taxon>
        <taxon>Neolectales</taxon>
        <taxon>Neolectaceae</taxon>
        <taxon>Neolecta</taxon>
    </lineage>
</organism>
<dbReference type="PROSITE" id="PS51212">
    <property type="entry name" value="WSC"/>
    <property type="match status" value="1"/>
</dbReference>
<evidence type="ECO:0000313" key="3">
    <source>
        <dbReference type="Proteomes" id="UP000186594"/>
    </source>
</evidence>
<dbReference type="InterPro" id="IPR018535">
    <property type="entry name" value="DUF1996"/>
</dbReference>
<sequence length="409" mass="44327">MKATCSTCNTQADKSSYWAPTMYYQSPEGKLSAYPLGNVRVYYQYPVGALDIQPFPTGFAMIAGDTTRRTFDPSNTENRAMMYVCLDSSGAASGTTNEFPRKACPGGIQAQIRFPSCWNGYSVTSSDYKSHVAFPLNSYDGDICPDGFPHRMPQLMYEFIWLTGTQPYHGEGTYVLSNGDTTGYALHGDFASGWDPNVLASAMNQCGFDQSWGEVYGCAPLREYIDSKAQSGCKIETEVVTEDVGLKGSINMLLGNNPIVLSMSSSSSSLLTTMSSSAAVKVEVSTQPLNIPASRYLKRRDTVSTNIESTADDWDLLGCFTQGTNGPVLTERITRDDSKLTISACLNFCSSFKFAALFDGDSCFCGNTIKNGGGNPVCATFCDARCSGDDTEICGGDMALSLYMYIPLH</sequence>
<reference evidence="2 3" key="1">
    <citation type="submission" date="2016-04" db="EMBL/GenBank/DDBJ databases">
        <title>Evolutionary innovation and constraint leading to complex multicellularity in the Ascomycota.</title>
        <authorList>
            <person name="Cisse O."/>
            <person name="Nguyen A."/>
            <person name="Hewitt D.A."/>
            <person name="Jedd G."/>
            <person name="Stajich J.E."/>
        </authorList>
    </citation>
    <scope>NUCLEOTIDE SEQUENCE [LARGE SCALE GENOMIC DNA]</scope>
    <source>
        <strain evidence="2 3">DAH-3</strain>
    </source>
</reference>